<dbReference type="SUPFAM" id="SSF52540">
    <property type="entry name" value="P-loop containing nucleoside triphosphate hydrolases"/>
    <property type="match status" value="1"/>
</dbReference>
<keyword evidence="4 5" id="KW-0067">ATP-binding</keyword>
<evidence type="ECO:0000256" key="5">
    <source>
        <dbReference type="PROSITE-ProRule" id="PRU00560"/>
    </source>
</evidence>
<evidence type="ECO:0000259" key="6">
    <source>
        <dbReference type="PROSITE" id="PS51198"/>
    </source>
</evidence>
<dbReference type="AlphaFoldDB" id="A0A0R1GTP5"/>
<reference evidence="7 8" key="1">
    <citation type="journal article" date="2015" name="Genome Announc.">
        <title>Expanding the biotechnology potential of lactobacilli through comparative genomics of 213 strains and associated genera.</title>
        <authorList>
            <person name="Sun Z."/>
            <person name="Harris H.M."/>
            <person name="McCann A."/>
            <person name="Guo C."/>
            <person name="Argimon S."/>
            <person name="Zhang W."/>
            <person name="Yang X."/>
            <person name="Jeffery I.B."/>
            <person name="Cooney J.C."/>
            <person name="Kagawa T.F."/>
            <person name="Liu W."/>
            <person name="Song Y."/>
            <person name="Salvetti E."/>
            <person name="Wrobel A."/>
            <person name="Rasinkangas P."/>
            <person name="Parkhill J."/>
            <person name="Rea M.C."/>
            <person name="O'Sullivan O."/>
            <person name="Ritari J."/>
            <person name="Douillard F.P."/>
            <person name="Paul Ross R."/>
            <person name="Yang R."/>
            <person name="Briner A.E."/>
            <person name="Felis G.E."/>
            <person name="de Vos W.M."/>
            <person name="Barrangou R."/>
            <person name="Klaenhammer T.R."/>
            <person name="Caufield P.W."/>
            <person name="Cui Y."/>
            <person name="Zhang H."/>
            <person name="O'Toole P.W."/>
        </authorList>
    </citation>
    <scope>NUCLEOTIDE SEQUENCE [LARGE SCALE GENOMIC DNA]</scope>
    <source>
        <strain evidence="7 8">DSM 20534</strain>
    </source>
</reference>
<evidence type="ECO:0000256" key="1">
    <source>
        <dbReference type="ARBA" id="ARBA00022741"/>
    </source>
</evidence>
<dbReference type="InterPro" id="IPR027785">
    <property type="entry name" value="UvrD-like_helicase_C"/>
</dbReference>
<dbReference type="GO" id="GO:0043138">
    <property type="term" value="F:3'-5' DNA helicase activity"/>
    <property type="evidence" value="ECO:0007669"/>
    <property type="project" value="TreeGrafter"/>
</dbReference>
<dbReference type="EMBL" id="AZCV01000008">
    <property type="protein sequence ID" value="KRK37017.1"/>
    <property type="molecule type" value="Genomic_DNA"/>
</dbReference>
<evidence type="ECO:0000313" key="8">
    <source>
        <dbReference type="Proteomes" id="UP000050909"/>
    </source>
</evidence>
<keyword evidence="8" id="KW-1185">Reference proteome</keyword>
<dbReference type="NCBIfam" id="NF041464">
    <property type="entry name" value="HelD_BACSU"/>
    <property type="match status" value="1"/>
</dbReference>
<feature type="domain" description="UvrD-like helicase ATP-binding" evidence="6">
    <location>
        <begin position="212"/>
        <end position="606"/>
    </location>
</feature>
<keyword evidence="1 5" id="KW-0547">Nucleotide-binding</keyword>
<comment type="caution">
    <text evidence="7">The sequence shown here is derived from an EMBL/GenBank/DDBJ whole genome shotgun (WGS) entry which is preliminary data.</text>
</comment>
<dbReference type="Proteomes" id="UP000050909">
    <property type="component" value="Unassembled WGS sequence"/>
</dbReference>
<dbReference type="InterPro" id="IPR014016">
    <property type="entry name" value="UvrD-like_ATP-bd"/>
</dbReference>
<dbReference type="PANTHER" id="PTHR11070">
    <property type="entry name" value="UVRD / RECB / PCRA DNA HELICASE FAMILY MEMBER"/>
    <property type="match status" value="1"/>
</dbReference>
<dbReference type="GO" id="GO:0005829">
    <property type="term" value="C:cytosol"/>
    <property type="evidence" value="ECO:0007669"/>
    <property type="project" value="TreeGrafter"/>
</dbReference>
<dbReference type="GO" id="GO:0005524">
    <property type="term" value="F:ATP binding"/>
    <property type="evidence" value="ECO:0007669"/>
    <property type="project" value="UniProtKB-UniRule"/>
</dbReference>
<accession>A0A0R1GTP5</accession>
<dbReference type="Pfam" id="PF00580">
    <property type="entry name" value="UvrD-helicase"/>
    <property type="match status" value="1"/>
</dbReference>
<gene>
    <name evidence="7" type="ORF">FC62_GL001521</name>
</gene>
<dbReference type="InterPro" id="IPR048228">
    <property type="entry name" value="HelD_bacillota"/>
</dbReference>
<dbReference type="InterPro" id="IPR000212">
    <property type="entry name" value="DNA_helicase_UvrD/REP"/>
</dbReference>
<name>A0A0R1GTP5_9LACO</name>
<dbReference type="GO" id="GO:0003677">
    <property type="term" value="F:DNA binding"/>
    <property type="evidence" value="ECO:0007669"/>
    <property type="project" value="InterPro"/>
</dbReference>
<evidence type="ECO:0000256" key="4">
    <source>
        <dbReference type="ARBA" id="ARBA00022840"/>
    </source>
</evidence>
<dbReference type="PANTHER" id="PTHR11070:SF17">
    <property type="entry name" value="DNA HELICASE IV"/>
    <property type="match status" value="1"/>
</dbReference>
<dbReference type="GO" id="GO:0016787">
    <property type="term" value="F:hydrolase activity"/>
    <property type="evidence" value="ECO:0007669"/>
    <property type="project" value="UniProtKB-UniRule"/>
</dbReference>
<dbReference type="PROSITE" id="PS51198">
    <property type="entry name" value="UVRD_HELICASE_ATP_BIND"/>
    <property type="match status" value="1"/>
</dbReference>
<proteinExistence type="predicted"/>
<dbReference type="Gene3D" id="3.40.50.300">
    <property type="entry name" value="P-loop containing nucleotide triphosphate hydrolases"/>
    <property type="match status" value="2"/>
</dbReference>
<dbReference type="InterPro" id="IPR027417">
    <property type="entry name" value="P-loop_NTPase"/>
</dbReference>
<dbReference type="Pfam" id="PF13538">
    <property type="entry name" value="UvrD_C_2"/>
    <property type="match status" value="1"/>
</dbReference>
<evidence type="ECO:0000256" key="3">
    <source>
        <dbReference type="ARBA" id="ARBA00022806"/>
    </source>
</evidence>
<protein>
    <submittedName>
        <fullName evidence="7">Superfamily I DNA RNA helicase</fullName>
    </submittedName>
</protein>
<dbReference type="PATRIC" id="fig|1423722.3.peg.1547"/>
<dbReference type="GO" id="GO:0000725">
    <property type="term" value="P:recombinational repair"/>
    <property type="evidence" value="ECO:0007669"/>
    <property type="project" value="TreeGrafter"/>
</dbReference>
<organism evidence="7 8">
    <name type="scientific">Amylolactobacillus amylotrophicus DSM 20534</name>
    <dbReference type="NCBI Taxonomy" id="1423722"/>
    <lineage>
        <taxon>Bacteria</taxon>
        <taxon>Bacillati</taxon>
        <taxon>Bacillota</taxon>
        <taxon>Bacilli</taxon>
        <taxon>Lactobacillales</taxon>
        <taxon>Lactobacillaceae</taxon>
        <taxon>Amylolactobacillus</taxon>
    </lineage>
</organism>
<dbReference type="RefSeq" id="WP_054745608.1">
    <property type="nucleotide sequence ID" value="NZ_AZCV01000008.1"/>
</dbReference>
<keyword evidence="2 5" id="KW-0378">Hydrolase</keyword>
<keyword evidence="3 5" id="KW-0347">Helicase</keyword>
<evidence type="ECO:0000313" key="7">
    <source>
        <dbReference type="EMBL" id="KRK37017.1"/>
    </source>
</evidence>
<sequence>MDKHELVNQAAEQARLDHVLAEITQQKSKLSGDIARVKSEEKHLNEHFYDDVRLNYGDASATMETALSIRQQQQLLQERNNTWQHSTHELATLQRLEQKPYFARVDFHEQGEPKAETIYIGLGSLSDRDDNFLIYDWRAPISSIYYDGKLGEVTYESPDGPQKVDLTLKRQFIIEQGKIKAMFDTQETIGDQMLLEVLNEKSSTQMKSIVTTIQREQNKIIRDTKSDLLFVQGAAGSGKTSAILQRIAYLLYRYRGNLTSDQVIMFSPNQLFNDYIENVLPELGEQNMVQMTYWQFLSRRIPGLSVQNLFQQFEETQTNQQSNLEKLKNDVLFFRATKRYASHLEKAGVQFKDIFFKNQTEPYFSKEQIKEIYYSFNENYHLRNRIESTKEALLKLLNQRVDAETRKPWVQDLIEHMSAEELRELYDRPDQEFESSAKETGFLARKIVLQQLKTVSRKIHHNQFLNIRGQYVHFLKRVPQLIELSEFGLTETDWADSIEQLKNDFRQRQVKMADASAYLYLYDLVTGRRGETSMRYVFIDEIQDYTPFQLAYLKYNFPRAKFTMLGDLNQAILIKEDSSSLLSEISGLFDEEKTKVVQLTTSYRSTAQVTNYTKEILSSGQQIEAFDRVGPLPVVYGRKNVTELIQVVATMLQKPENEKVATAIITKTLEEAQQVFELLKANGLKTTLIGSQNQRLVPGAIVVPAYLAKGLEFDAVIMWDASSKNYQGDFERQLVYTIASRAMHTLTILYQGEFSPLLAHISPDLYEVR</sequence>
<evidence type="ECO:0000256" key="2">
    <source>
        <dbReference type="ARBA" id="ARBA00022801"/>
    </source>
</evidence>
<feature type="binding site" evidence="5">
    <location>
        <begin position="233"/>
        <end position="240"/>
    </location>
    <ligand>
        <name>ATP</name>
        <dbReference type="ChEBI" id="CHEBI:30616"/>
    </ligand>
</feature>